<evidence type="ECO:0000313" key="2">
    <source>
        <dbReference type="Proteomes" id="UP000824533"/>
    </source>
</evidence>
<sequence>MTSLLSYKYYDTPEGQDIFFKTFACSKYALLAGITAGAYDTLMFSHPKGFVNTAGRFMWHIGPLVGMAAGFAVATNASQNIRGKNDSINYFIGGAVAGSIFSAWQRSGLIALPAMLLLGFAGVLKKNSIDENWSFFPVAQQATKTIQSVRHDWTMVKDIEELKNWTTGN</sequence>
<dbReference type="EMBL" id="CM034404">
    <property type="protein sequence ID" value="KAJ0174340.1"/>
    <property type="molecule type" value="Genomic_DNA"/>
</dbReference>
<protein>
    <submittedName>
        <fullName evidence="1">Uncharacterized protein</fullName>
    </submittedName>
</protein>
<evidence type="ECO:0000313" key="1">
    <source>
        <dbReference type="EMBL" id="KAJ0174340.1"/>
    </source>
</evidence>
<accession>A0ACC1CS36</accession>
<organism evidence="1 2">
    <name type="scientific">Dendrolimus kikuchii</name>
    <dbReference type="NCBI Taxonomy" id="765133"/>
    <lineage>
        <taxon>Eukaryota</taxon>
        <taxon>Metazoa</taxon>
        <taxon>Ecdysozoa</taxon>
        <taxon>Arthropoda</taxon>
        <taxon>Hexapoda</taxon>
        <taxon>Insecta</taxon>
        <taxon>Pterygota</taxon>
        <taxon>Neoptera</taxon>
        <taxon>Endopterygota</taxon>
        <taxon>Lepidoptera</taxon>
        <taxon>Glossata</taxon>
        <taxon>Ditrysia</taxon>
        <taxon>Bombycoidea</taxon>
        <taxon>Lasiocampidae</taxon>
        <taxon>Dendrolimus</taxon>
    </lineage>
</organism>
<dbReference type="Proteomes" id="UP000824533">
    <property type="component" value="Linkage Group LG18"/>
</dbReference>
<comment type="caution">
    <text evidence="1">The sequence shown here is derived from an EMBL/GenBank/DDBJ whole genome shotgun (WGS) entry which is preliminary data.</text>
</comment>
<keyword evidence="2" id="KW-1185">Reference proteome</keyword>
<name>A0ACC1CS36_9NEOP</name>
<proteinExistence type="predicted"/>
<gene>
    <name evidence="1" type="ORF">K1T71_010486</name>
</gene>
<reference evidence="1 2" key="1">
    <citation type="journal article" date="2021" name="Front. Genet.">
        <title>Chromosome-Level Genome Assembly Reveals Significant Gene Expansion in the Toll and IMD Signaling Pathways of Dendrolimus kikuchii.</title>
        <authorList>
            <person name="Zhou J."/>
            <person name="Wu P."/>
            <person name="Xiong Z."/>
            <person name="Liu N."/>
            <person name="Zhao N."/>
            <person name="Ji M."/>
            <person name="Qiu Y."/>
            <person name="Yang B."/>
        </authorList>
    </citation>
    <scope>NUCLEOTIDE SEQUENCE [LARGE SCALE GENOMIC DNA]</scope>
    <source>
        <strain evidence="1">Ann1</strain>
    </source>
</reference>